<dbReference type="OrthoDB" id="5054768at2759"/>
<keyword evidence="1" id="KW-0732">Signal</keyword>
<comment type="caution">
    <text evidence="2">The sequence shown here is derived from an EMBL/GenBank/DDBJ whole genome shotgun (WGS) entry which is preliminary data.</text>
</comment>
<evidence type="ECO:0000313" key="2">
    <source>
        <dbReference type="EMBL" id="RDL40267.1"/>
    </source>
</evidence>
<dbReference type="STRING" id="2656787.A0A370TXK6"/>
<feature type="signal peptide" evidence="1">
    <location>
        <begin position="1"/>
        <end position="20"/>
    </location>
</feature>
<sequence length="314" mass="34842">MFVRLWFAIWCSAAVALGSAANPDPFSNLRPDNITGLIYYLYRWTGSYYNGTTVIRIDPQDFMDDEECDTFTDGPVEVSYDSLFSIFKSSRGSRSPNQVNFALRYWDKSLNLTPSHNNWDGPINDITDIESVDLNRYDQPAGRPSWNLNSTYVSGSSYSFSGYRNDSLDPSFSLRFNYSQCSTSILGEYAASVIDPPFKSVTSNLQVTDFTTVSGRFDNNSASLEIKGTIRAASSRNVKGNPSYLAGPVTITFLGTLDGNRSDNLLPNKNGTPIWESTLGYSKTMYGTKNAGGRGALDMRVYAVCLFGAFLWLL</sequence>
<dbReference type="RefSeq" id="XP_031872923.1">
    <property type="nucleotide sequence ID" value="XM_032008869.1"/>
</dbReference>
<gene>
    <name evidence="2" type="ORF">BP5553_00246</name>
</gene>
<dbReference type="Proteomes" id="UP000254866">
    <property type="component" value="Unassembled WGS sequence"/>
</dbReference>
<name>A0A370TXK6_9HELO</name>
<reference evidence="2 3" key="1">
    <citation type="journal article" date="2018" name="IMA Fungus">
        <title>IMA Genome-F 9: Draft genome sequence of Annulohypoxylon stygium, Aspergillus mulundensis, Berkeleyomyces basicola (syn. Thielaviopsis basicola), Ceratocystis smalleyi, two Cercospora beticola strains, Coleophoma cylindrospora, Fusarium fracticaudum, Phialophora cf. hyalina, and Morchella septimelata.</title>
        <authorList>
            <person name="Wingfield B.D."/>
            <person name="Bills G.F."/>
            <person name="Dong Y."/>
            <person name="Huang W."/>
            <person name="Nel W.J."/>
            <person name="Swalarsk-Parry B.S."/>
            <person name="Vaghefi N."/>
            <person name="Wilken P.M."/>
            <person name="An Z."/>
            <person name="de Beer Z.W."/>
            <person name="De Vos L."/>
            <person name="Chen L."/>
            <person name="Duong T.A."/>
            <person name="Gao Y."/>
            <person name="Hammerbacher A."/>
            <person name="Kikkert J.R."/>
            <person name="Li Y."/>
            <person name="Li H."/>
            <person name="Li K."/>
            <person name="Li Q."/>
            <person name="Liu X."/>
            <person name="Ma X."/>
            <person name="Naidoo K."/>
            <person name="Pethybridge S.J."/>
            <person name="Sun J."/>
            <person name="Steenkamp E.T."/>
            <person name="van der Nest M.A."/>
            <person name="van Wyk S."/>
            <person name="Wingfield M.J."/>
            <person name="Xiong C."/>
            <person name="Yue Q."/>
            <person name="Zhang X."/>
        </authorList>
    </citation>
    <scope>NUCLEOTIDE SEQUENCE [LARGE SCALE GENOMIC DNA]</scope>
    <source>
        <strain evidence="2 3">BP 5553</strain>
    </source>
</reference>
<evidence type="ECO:0000256" key="1">
    <source>
        <dbReference type="SAM" id="SignalP"/>
    </source>
</evidence>
<evidence type="ECO:0000313" key="3">
    <source>
        <dbReference type="Proteomes" id="UP000254866"/>
    </source>
</evidence>
<dbReference type="EMBL" id="NPIC01000001">
    <property type="protein sequence ID" value="RDL40267.1"/>
    <property type="molecule type" value="Genomic_DNA"/>
</dbReference>
<dbReference type="AlphaFoldDB" id="A0A370TXK6"/>
<accession>A0A370TXK6</accession>
<protein>
    <submittedName>
        <fullName evidence="2">Uncharacterized protein</fullName>
    </submittedName>
</protein>
<dbReference type="GeneID" id="43593095"/>
<keyword evidence="3" id="KW-1185">Reference proteome</keyword>
<proteinExistence type="predicted"/>
<feature type="chain" id="PRO_5016720614" evidence="1">
    <location>
        <begin position="21"/>
        <end position="314"/>
    </location>
</feature>
<organism evidence="2 3">
    <name type="scientific">Venustampulla echinocandica</name>
    <dbReference type="NCBI Taxonomy" id="2656787"/>
    <lineage>
        <taxon>Eukaryota</taxon>
        <taxon>Fungi</taxon>
        <taxon>Dikarya</taxon>
        <taxon>Ascomycota</taxon>
        <taxon>Pezizomycotina</taxon>
        <taxon>Leotiomycetes</taxon>
        <taxon>Helotiales</taxon>
        <taxon>Pleuroascaceae</taxon>
        <taxon>Venustampulla</taxon>
    </lineage>
</organism>